<dbReference type="PROSITE" id="PS51724">
    <property type="entry name" value="SPOR"/>
    <property type="match status" value="1"/>
</dbReference>
<evidence type="ECO:0000256" key="1">
    <source>
        <dbReference type="SAM" id="MobiDB-lite"/>
    </source>
</evidence>
<dbReference type="Pfam" id="PF18175">
    <property type="entry name" value="HU-CCDC81_bac_2"/>
    <property type="match status" value="1"/>
</dbReference>
<comment type="caution">
    <text evidence="4">The sequence shown here is derived from an EMBL/GenBank/DDBJ whole genome shotgun (WGS) entry which is preliminary data.</text>
</comment>
<keyword evidence="5" id="KW-1185">Reference proteome</keyword>
<evidence type="ECO:0000256" key="2">
    <source>
        <dbReference type="SAM" id="Phobius"/>
    </source>
</evidence>
<dbReference type="SUPFAM" id="SSF110997">
    <property type="entry name" value="Sporulation related repeat"/>
    <property type="match status" value="1"/>
</dbReference>
<reference evidence="4 5" key="1">
    <citation type="submission" date="2018-10" db="EMBL/GenBank/DDBJ databases">
        <authorList>
            <person name="Chen X."/>
        </authorList>
    </citation>
    <scope>NUCLEOTIDE SEQUENCE [LARGE SCALE GENOMIC DNA]</scope>
    <source>
        <strain evidence="4 5">YIM 102668</strain>
    </source>
</reference>
<dbReference type="InterPro" id="IPR041268">
    <property type="entry name" value="HU-CCDC81_bac_2"/>
</dbReference>
<dbReference type="Pfam" id="PF18174">
    <property type="entry name" value="HU-CCDC81_bac_1"/>
    <property type="match status" value="1"/>
</dbReference>
<dbReference type="InterPro" id="IPR007730">
    <property type="entry name" value="SPOR-like_dom"/>
</dbReference>
<protein>
    <submittedName>
        <fullName evidence="4">SPOR domain-containing protein</fullName>
    </submittedName>
</protein>
<feature type="compositionally biased region" description="Low complexity" evidence="1">
    <location>
        <begin position="287"/>
        <end position="299"/>
    </location>
</feature>
<name>A0A3L9MEJ8_9FLAO</name>
<gene>
    <name evidence="4" type="ORF">EAH69_06500</name>
</gene>
<proteinExistence type="predicted"/>
<evidence type="ECO:0000313" key="5">
    <source>
        <dbReference type="Proteomes" id="UP000275348"/>
    </source>
</evidence>
<feature type="transmembrane region" description="Helical" evidence="2">
    <location>
        <begin position="158"/>
        <end position="175"/>
    </location>
</feature>
<organism evidence="4 5">
    <name type="scientific">Faecalibacter macacae</name>
    <dbReference type="NCBI Taxonomy" id="1859289"/>
    <lineage>
        <taxon>Bacteria</taxon>
        <taxon>Pseudomonadati</taxon>
        <taxon>Bacteroidota</taxon>
        <taxon>Flavobacteriia</taxon>
        <taxon>Flavobacteriales</taxon>
        <taxon>Weeksellaceae</taxon>
        <taxon>Faecalibacter</taxon>
    </lineage>
</organism>
<keyword evidence="2" id="KW-0812">Transmembrane</keyword>
<dbReference type="Pfam" id="PF05036">
    <property type="entry name" value="SPOR"/>
    <property type="match status" value="1"/>
</dbReference>
<feature type="domain" description="SPOR" evidence="3">
    <location>
        <begin position="329"/>
        <end position="405"/>
    </location>
</feature>
<dbReference type="EMBL" id="RDOJ01000007">
    <property type="protein sequence ID" value="RLZ10436.1"/>
    <property type="molecule type" value="Genomic_DNA"/>
</dbReference>
<dbReference type="InterPro" id="IPR040495">
    <property type="entry name" value="HU-CCDC81_bac_1"/>
</dbReference>
<keyword evidence="2" id="KW-1133">Transmembrane helix</keyword>
<dbReference type="RefSeq" id="WP_121934382.1">
    <property type="nucleotide sequence ID" value="NZ_RDOJ01000007.1"/>
</dbReference>
<dbReference type="Proteomes" id="UP000275348">
    <property type="component" value="Unassembled WGS sequence"/>
</dbReference>
<dbReference type="Gene3D" id="3.30.70.1070">
    <property type="entry name" value="Sporulation related repeat"/>
    <property type="match status" value="1"/>
</dbReference>
<dbReference type="InterPro" id="IPR036680">
    <property type="entry name" value="SPOR-like_sf"/>
</dbReference>
<sequence>MRLENYINQLMFQYDCVIVPKFGAFISHPTSATINQEDHTITPPHNAVSFNSSLTSSDGILEKKYALEEKVSIEDASLQIEEDVNNWRSRLNNGETIVLDNIGTFTNDTEGVLNFKPHTTENFLSDAFGLRAIKPNLILNTPEVATVVPSSKRNWSSFLAVASIVPIIVGGYFYFNTPQPVQKFVDHQWSGIVLPAIKEAAPNLLNSASPIEKISKLEDVIHNLPTTISNPLEYVQAGTSVSVPAETDSTGQNVLSRFEITVVEEKQLNEDEKEVKAIIRNSKVDANSLNSKSSNSSTKETVKSAKAEENNNVAGKGNDKNAEDVIRIDSNPKKFQVIAASLRRADDAARMLRFLESEGYKNASIVYVKGRFYYVTFDGFDTMEQASKYLNNLHKQRPDAWIREHN</sequence>
<evidence type="ECO:0000259" key="3">
    <source>
        <dbReference type="PROSITE" id="PS51724"/>
    </source>
</evidence>
<keyword evidence="2" id="KW-0472">Membrane</keyword>
<dbReference type="OrthoDB" id="653949at2"/>
<accession>A0A3L9MEJ8</accession>
<evidence type="ECO:0000313" key="4">
    <source>
        <dbReference type="EMBL" id="RLZ10436.1"/>
    </source>
</evidence>
<feature type="compositionally biased region" description="Basic and acidic residues" evidence="1">
    <location>
        <begin position="300"/>
        <end position="309"/>
    </location>
</feature>
<dbReference type="GO" id="GO:0042834">
    <property type="term" value="F:peptidoglycan binding"/>
    <property type="evidence" value="ECO:0007669"/>
    <property type="project" value="InterPro"/>
</dbReference>
<feature type="region of interest" description="Disordered" evidence="1">
    <location>
        <begin position="287"/>
        <end position="319"/>
    </location>
</feature>
<dbReference type="AlphaFoldDB" id="A0A3L9MEJ8"/>